<evidence type="ECO:0000313" key="1">
    <source>
        <dbReference type="EMBL" id="THU78585.1"/>
    </source>
</evidence>
<organism evidence="1 2">
    <name type="scientific">Dendrothele bispora (strain CBS 962.96)</name>
    <dbReference type="NCBI Taxonomy" id="1314807"/>
    <lineage>
        <taxon>Eukaryota</taxon>
        <taxon>Fungi</taxon>
        <taxon>Dikarya</taxon>
        <taxon>Basidiomycota</taxon>
        <taxon>Agaricomycotina</taxon>
        <taxon>Agaricomycetes</taxon>
        <taxon>Agaricomycetidae</taxon>
        <taxon>Agaricales</taxon>
        <taxon>Agaricales incertae sedis</taxon>
        <taxon>Dendrothele</taxon>
    </lineage>
</organism>
<evidence type="ECO:0000313" key="2">
    <source>
        <dbReference type="Proteomes" id="UP000297245"/>
    </source>
</evidence>
<dbReference type="AlphaFoldDB" id="A0A4V4HB97"/>
<proteinExistence type="predicted"/>
<keyword evidence="2" id="KW-1185">Reference proteome</keyword>
<reference evidence="1 2" key="1">
    <citation type="journal article" date="2019" name="Nat. Ecol. Evol.">
        <title>Megaphylogeny resolves global patterns of mushroom evolution.</title>
        <authorList>
            <person name="Varga T."/>
            <person name="Krizsan K."/>
            <person name="Foldi C."/>
            <person name="Dima B."/>
            <person name="Sanchez-Garcia M."/>
            <person name="Sanchez-Ramirez S."/>
            <person name="Szollosi G.J."/>
            <person name="Szarkandi J.G."/>
            <person name="Papp V."/>
            <person name="Albert L."/>
            <person name="Andreopoulos W."/>
            <person name="Angelini C."/>
            <person name="Antonin V."/>
            <person name="Barry K.W."/>
            <person name="Bougher N.L."/>
            <person name="Buchanan P."/>
            <person name="Buyck B."/>
            <person name="Bense V."/>
            <person name="Catcheside P."/>
            <person name="Chovatia M."/>
            <person name="Cooper J."/>
            <person name="Damon W."/>
            <person name="Desjardin D."/>
            <person name="Finy P."/>
            <person name="Geml J."/>
            <person name="Haridas S."/>
            <person name="Hughes K."/>
            <person name="Justo A."/>
            <person name="Karasinski D."/>
            <person name="Kautmanova I."/>
            <person name="Kiss B."/>
            <person name="Kocsube S."/>
            <person name="Kotiranta H."/>
            <person name="LaButti K.M."/>
            <person name="Lechner B.E."/>
            <person name="Liimatainen K."/>
            <person name="Lipzen A."/>
            <person name="Lukacs Z."/>
            <person name="Mihaltcheva S."/>
            <person name="Morgado L.N."/>
            <person name="Niskanen T."/>
            <person name="Noordeloos M.E."/>
            <person name="Ohm R.A."/>
            <person name="Ortiz-Santana B."/>
            <person name="Ovrebo C."/>
            <person name="Racz N."/>
            <person name="Riley R."/>
            <person name="Savchenko A."/>
            <person name="Shiryaev A."/>
            <person name="Soop K."/>
            <person name="Spirin V."/>
            <person name="Szebenyi C."/>
            <person name="Tomsovsky M."/>
            <person name="Tulloss R.E."/>
            <person name="Uehling J."/>
            <person name="Grigoriev I.V."/>
            <person name="Vagvolgyi C."/>
            <person name="Papp T."/>
            <person name="Martin F.M."/>
            <person name="Miettinen O."/>
            <person name="Hibbett D.S."/>
            <person name="Nagy L.G."/>
        </authorList>
    </citation>
    <scope>NUCLEOTIDE SEQUENCE [LARGE SCALE GENOMIC DNA]</scope>
    <source>
        <strain evidence="1 2">CBS 962.96</strain>
    </source>
</reference>
<protein>
    <submittedName>
        <fullName evidence="1">Uncharacterized protein</fullName>
    </submittedName>
</protein>
<dbReference type="Proteomes" id="UP000297245">
    <property type="component" value="Unassembled WGS sequence"/>
</dbReference>
<gene>
    <name evidence="1" type="ORF">K435DRAFT_876478</name>
</gene>
<sequence>MNGDSGPDTSTYLAIARDKTILTQVSVSDHVPYVHLPSKHATRRPLARKLLLWRTPSPFQPSSPLLRRTSSNTSILPDEPLTRVRALNHQYLSGLLHYSAYTNLAEILDGDHSGKAGDDIVAACVEALGSGGDAKAEEEDLIRDTTILLTLKKITATTPKGLQLFQVLQGSLVPMLKLTPLMPISQLVMVMAVFVSPPNSLLGRHHNHLNVAVVTVATADKAEVARLVLMVQKIRLHT</sequence>
<dbReference type="EMBL" id="ML180168">
    <property type="protein sequence ID" value="THU78585.1"/>
    <property type="molecule type" value="Genomic_DNA"/>
</dbReference>
<accession>A0A4V4HB97</accession>
<name>A0A4V4HB97_DENBC</name>